<sequence length="264" mass="27366">MLITSQHRLLRELWAGTHSDPLGLGVGAQAALGDTGSNLDGSGPMGLGVGLNTCVGVGVASGGGLGSEVGVSSMSLSAKNNVAYMMDASQATADGVEDGHSRADRWGTCVVRHLKSVESVQSHAASVNSVEMSRNTLNGLGDDKRSEQANATRPLTVTDKVSTGAKNVEDRRSSSAAVGRDGVGSGRPLLEDSSADRKRARTADKDGSERVRVSRYASFSTGRNTNRFEMDATTNGPVTGNGKDTGLYCPGVVCVRERVNNALV</sequence>
<organism evidence="2 3">
    <name type="scientific">Sphaeroforma arctica JP610</name>
    <dbReference type="NCBI Taxonomy" id="667725"/>
    <lineage>
        <taxon>Eukaryota</taxon>
        <taxon>Ichthyosporea</taxon>
        <taxon>Ichthyophonida</taxon>
        <taxon>Sphaeroforma</taxon>
    </lineage>
</organism>
<reference evidence="2 3" key="1">
    <citation type="submission" date="2011-02" db="EMBL/GenBank/DDBJ databases">
        <title>The Genome Sequence of Sphaeroforma arctica JP610.</title>
        <authorList>
            <consortium name="The Broad Institute Genome Sequencing Platform"/>
            <person name="Russ C."/>
            <person name="Cuomo C."/>
            <person name="Young S.K."/>
            <person name="Zeng Q."/>
            <person name="Gargeya S."/>
            <person name="Alvarado L."/>
            <person name="Berlin A."/>
            <person name="Chapman S.B."/>
            <person name="Chen Z."/>
            <person name="Freedman E."/>
            <person name="Gellesch M."/>
            <person name="Goldberg J."/>
            <person name="Griggs A."/>
            <person name="Gujja S."/>
            <person name="Heilman E."/>
            <person name="Heiman D."/>
            <person name="Howarth C."/>
            <person name="Mehta T."/>
            <person name="Neiman D."/>
            <person name="Pearson M."/>
            <person name="Roberts A."/>
            <person name="Saif S."/>
            <person name="Shea T."/>
            <person name="Shenoy N."/>
            <person name="Sisk P."/>
            <person name="Stolte C."/>
            <person name="Sykes S."/>
            <person name="White J."/>
            <person name="Yandava C."/>
            <person name="Burger G."/>
            <person name="Gray M.W."/>
            <person name="Holland P.W.H."/>
            <person name="King N."/>
            <person name="Lang F.B.F."/>
            <person name="Roger A.J."/>
            <person name="Ruiz-Trillo I."/>
            <person name="Haas B."/>
            <person name="Nusbaum C."/>
            <person name="Birren B."/>
        </authorList>
    </citation>
    <scope>NUCLEOTIDE SEQUENCE [LARGE SCALE GENOMIC DNA]</scope>
    <source>
        <strain evidence="2 3">JP610</strain>
    </source>
</reference>
<feature type="compositionally biased region" description="Basic and acidic residues" evidence="1">
    <location>
        <begin position="194"/>
        <end position="211"/>
    </location>
</feature>
<keyword evidence="3" id="KW-1185">Reference proteome</keyword>
<feature type="region of interest" description="Disordered" evidence="1">
    <location>
        <begin position="125"/>
        <end position="211"/>
    </location>
</feature>
<evidence type="ECO:0000256" key="1">
    <source>
        <dbReference type="SAM" id="MobiDB-lite"/>
    </source>
</evidence>
<dbReference type="RefSeq" id="XP_014152666.1">
    <property type="nucleotide sequence ID" value="XM_014297191.1"/>
</dbReference>
<feature type="compositionally biased region" description="Polar residues" evidence="1">
    <location>
        <begin position="148"/>
        <end position="165"/>
    </location>
</feature>
<protein>
    <submittedName>
        <fullName evidence="2">Uncharacterized protein</fullName>
    </submittedName>
</protein>
<dbReference type="EMBL" id="KQ242428">
    <property type="protein sequence ID" value="KNC78764.1"/>
    <property type="molecule type" value="Genomic_DNA"/>
</dbReference>
<accession>A0A0L0FPX4</accession>
<dbReference type="Proteomes" id="UP000054560">
    <property type="component" value="Unassembled WGS sequence"/>
</dbReference>
<dbReference type="GeneID" id="25909323"/>
<feature type="compositionally biased region" description="Polar residues" evidence="1">
    <location>
        <begin position="125"/>
        <end position="138"/>
    </location>
</feature>
<evidence type="ECO:0000313" key="2">
    <source>
        <dbReference type="EMBL" id="KNC78764.1"/>
    </source>
</evidence>
<evidence type="ECO:0000313" key="3">
    <source>
        <dbReference type="Proteomes" id="UP000054560"/>
    </source>
</evidence>
<name>A0A0L0FPX4_9EUKA</name>
<proteinExistence type="predicted"/>
<dbReference type="AlphaFoldDB" id="A0A0L0FPX4"/>
<gene>
    <name evidence="2" type="ORF">SARC_08819</name>
</gene>